<evidence type="ECO:0000313" key="1">
    <source>
        <dbReference type="EMBL" id="GAI32772.1"/>
    </source>
</evidence>
<name>X1MM95_9ZZZZ</name>
<accession>X1MM95</accession>
<dbReference type="AlphaFoldDB" id="X1MM95"/>
<reference evidence="1" key="1">
    <citation type="journal article" date="2014" name="Front. Microbiol.">
        <title>High frequency of phylogenetically diverse reductive dehalogenase-homologous genes in deep subseafloor sedimentary metagenomes.</title>
        <authorList>
            <person name="Kawai M."/>
            <person name="Futagami T."/>
            <person name="Toyoda A."/>
            <person name="Takaki Y."/>
            <person name="Nishi S."/>
            <person name="Hori S."/>
            <person name="Arai W."/>
            <person name="Tsubouchi T."/>
            <person name="Morono Y."/>
            <person name="Uchiyama I."/>
            <person name="Ito T."/>
            <person name="Fujiyama A."/>
            <person name="Inagaki F."/>
            <person name="Takami H."/>
        </authorList>
    </citation>
    <scope>NUCLEOTIDE SEQUENCE</scope>
    <source>
        <strain evidence="1">Expedition CK06-06</strain>
    </source>
</reference>
<organism evidence="1">
    <name type="scientific">marine sediment metagenome</name>
    <dbReference type="NCBI Taxonomy" id="412755"/>
    <lineage>
        <taxon>unclassified sequences</taxon>
        <taxon>metagenomes</taxon>
        <taxon>ecological metagenomes</taxon>
    </lineage>
</organism>
<protein>
    <submittedName>
        <fullName evidence="1">Uncharacterized protein</fullName>
    </submittedName>
</protein>
<sequence length="210" mass="23986">MNLTEMRAILRRDLHDEDDTNYRWTDEELDRHIAHAVKDFSEAIPYEQKAIKATASGSREIDISTLTDRIVIEAVEYPVAQSPKKYQRYSLWADTLTLLGDEVPDGSNAHIYYGKLHTIDAEGSNIPTKHEDLVATGACGYAAVEWAAYAINRVNVGGLMTPKEFLTWGNEKLRYFRAELKKLGRRNRVRVRSLYEPYYPPVSKSTDYGP</sequence>
<proteinExistence type="predicted"/>
<comment type="caution">
    <text evidence="1">The sequence shown here is derived from an EMBL/GenBank/DDBJ whole genome shotgun (WGS) entry which is preliminary data.</text>
</comment>
<dbReference type="EMBL" id="BARV01030866">
    <property type="protein sequence ID" value="GAI32772.1"/>
    <property type="molecule type" value="Genomic_DNA"/>
</dbReference>
<gene>
    <name evidence="1" type="ORF">S06H3_48950</name>
</gene>